<dbReference type="AlphaFoldDB" id="A0A3P3DCY2"/>
<proteinExistence type="predicted"/>
<dbReference type="InterPro" id="IPR002060">
    <property type="entry name" value="Squ/phyt_synthse"/>
</dbReference>
<dbReference type="EMBL" id="RRAZ01000034">
    <property type="protein sequence ID" value="RRH70288.1"/>
    <property type="molecule type" value="Genomic_DNA"/>
</dbReference>
<dbReference type="Proteomes" id="UP000282125">
    <property type="component" value="Unassembled WGS sequence"/>
</dbReference>
<protein>
    <submittedName>
        <fullName evidence="1">Phytoene synthase</fullName>
    </submittedName>
</protein>
<dbReference type="SUPFAM" id="SSF48576">
    <property type="entry name" value="Terpenoid synthases"/>
    <property type="match status" value="1"/>
</dbReference>
<dbReference type="Gene3D" id="1.10.600.10">
    <property type="entry name" value="Farnesyl Diphosphate Synthase"/>
    <property type="match status" value="1"/>
</dbReference>
<accession>A0A3P3DCY2</accession>
<dbReference type="InterPro" id="IPR008949">
    <property type="entry name" value="Isoprenoid_synthase_dom_sf"/>
</dbReference>
<dbReference type="Pfam" id="PF00494">
    <property type="entry name" value="SQS_PSY"/>
    <property type="match status" value="1"/>
</dbReference>
<name>A0A3P3DCY2_9RHOB</name>
<reference evidence="1 2" key="1">
    <citation type="submission" date="2018-11" db="EMBL/GenBank/DDBJ databases">
        <title>Gemmobacter sp. nov., YIM 102744-1 draft genome.</title>
        <authorList>
            <person name="Li G."/>
            <person name="Jiang Y."/>
        </authorList>
    </citation>
    <scope>NUCLEOTIDE SEQUENCE [LARGE SCALE GENOMIC DNA]</scope>
    <source>
        <strain evidence="1 2">YIM 102744-1</strain>
    </source>
</reference>
<sequence>MVRRRPDLPAKVCPMSLSHCIERVTAQDPDRHLVLQGFPEAVQARLYPLYALNLEIGRAAWVSREPLVCEMRLQWWADALERLGAGGGAKGHPVLEACGFLSGEAALCAQIAGIVAARSWDVWSEPFEEDDALFAHLEATGGALMAVAAQLCGAAGDPEPVRQFGTASALASWFRAVPELEARGRWPLPEGNEAAVRRLAARGTSLLAQARAARGQVAKAALPALLSGWQTDGILDLVRREPGRVAAGQLVVPDYKRRGSLAFRALTGRW</sequence>
<keyword evidence="2" id="KW-1185">Reference proteome</keyword>
<gene>
    <name evidence="1" type="ORF">EG244_16995</name>
</gene>
<comment type="caution">
    <text evidence="1">The sequence shown here is derived from an EMBL/GenBank/DDBJ whole genome shotgun (WGS) entry which is preliminary data.</text>
</comment>
<evidence type="ECO:0000313" key="2">
    <source>
        <dbReference type="Proteomes" id="UP000282125"/>
    </source>
</evidence>
<evidence type="ECO:0000313" key="1">
    <source>
        <dbReference type="EMBL" id="RRH70288.1"/>
    </source>
</evidence>
<organism evidence="1 2">
    <name type="scientific">Falsigemmobacter faecalis</name>
    <dbReference type="NCBI Taxonomy" id="2488730"/>
    <lineage>
        <taxon>Bacteria</taxon>
        <taxon>Pseudomonadati</taxon>
        <taxon>Pseudomonadota</taxon>
        <taxon>Alphaproteobacteria</taxon>
        <taxon>Rhodobacterales</taxon>
        <taxon>Paracoccaceae</taxon>
        <taxon>Falsigemmobacter</taxon>
    </lineage>
</organism>